<evidence type="ECO:0000313" key="1">
    <source>
        <dbReference type="EMBL" id="CAA9581506.1"/>
    </source>
</evidence>
<accession>A0A6J4VPI2</accession>
<dbReference type="AlphaFoldDB" id="A0A6J4VPI2"/>
<organism evidence="1">
    <name type="scientific">uncultured Thermomicrobiales bacterium</name>
    <dbReference type="NCBI Taxonomy" id="1645740"/>
    <lineage>
        <taxon>Bacteria</taxon>
        <taxon>Pseudomonadati</taxon>
        <taxon>Thermomicrobiota</taxon>
        <taxon>Thermomicrobia</taxon>
        <taxon>Thermomicrobiales</taxon>
        <taxon>environmental samples</taxon>
    </lineage>
</organism>
<proteinExistence type="predicted"/>
<gene>
    <name evidence="1" type="ORF">AVDCRST_MAG19-4000</name>
</gene>
<name>A0A6J4VPI2_9BACT</name>
<protein>
    <submittedName>
        <fullName evidence="1">Uncharacterized protein</fullName>
    </submittedName>
</protein>
<dbReference type="EMBL" id="CADCWL010000224">
    <property type="protein sequence ID" value="CAA9581506.1"/>
    <property type="molecule type" value="Genomic_DNA"/>
</dbReference>
<sequence length="31" mass="3502">MSDRATDPDALLDQYGTAVKLKVRQESHRLS</sequence>
<reference evidence="1" key="1">
    <citation type="submission" date="2020-02" db="EMBL/GenBank/DDBJ databases">
        <authorList>
            <person name="Meier V. D."/>
        </authorList>
    </citation>
    <scope>NUCLEOTIDE SEQUENCE</scope>
    <source>
        <strain evidence="1">AVDCRST_MAG19</strain>
    </source>
</reference>